<sequence length="51" mass="5598">MKAGGGATTSLIGCCCSGHDMFPVQIGDRRRNTTETQQIVADSRWMTKRPQ</sequence>
<dbReference type="EMBL" id="MSFU01000004">
    <property type="protein sequence ID" value="PWY81492.1"/>
    <property type="molecule type" value="Genomic_DNA"/>
</dbReference>
<dbReference type="VEuPathDB" id="FungiDB:BO83DRAFT_375687"/>
<comment type="caution">
    <text evidence="1">The sequence shown here is derived from an EMBL/GenBank/DDBJ whole genome shotgun (WGS) entry which is preliminary data.</text>
</comment>
<dbReference type="RefSeq" id="XP_025391915.1">
    <property type="nucleotide sequence ID" value="XM_025530523.1"/>
</dbReference>
<organism evidence="1 2">
    <name type="scientific">Aspergillus eucalypticola (strain CBS 122712 / IBT 29274)</name>
    <dbReference type="NCBI Taxonomy" id="1448314"/>
    <lineage>
        <taxon>Eukaryota</taxon>
        <taxon>Fungi</taxon>
        <taxon>Dikarya</taxon>
        <taxon>Ascomycota</taxon>
        <taxon>Pezizomycotina</taxon>
        <taxon>Eurotiomycetes</taxon>
        <taxon>Eurotiomycetidae</taxon>
        <taxon>Eurotiales</taxon>
        <taxon>Aspergillaceae</taxon>
        <taxon>Aspergillus</taxon>
        <taxon>Aspergillus subgen. Circumdati</taxon>
    </lineage>
</organism>
<proteinExistence type="predicted"/>
<dbReference type="Proteomes" id="UP000246171">
    <property type="component" value="Unassembled WGS sequence"/>
</dbReference>
<keyword evidence="2" id="KW-1185">Reference proteome</keyword>
<accession>A0A317W8C8</accession>
<dbReference type="AlphaFoldDB" id="A0A317W8C8"/>
<evidence type="ECO:0000313" key="1">
    <source>
        <dbReference type="EMBL" id="PWY81492.1"/>
    </source>
</evidence>
<name>A0A317W8C8_ASPEC</name>
<reference evidence="1" key="1">
    <citation type="submission" date="2016-12" db="EMBL/GenBank/DDBJ databases">
        <title>The genomes of Aspergillus section Nigri reveals drivers in fungal speciation.</title>
        <authorList>
            <consortium name="DOE Joint Genome Institute"/>
            <person name="Vesth T.C."/>
            <person name="Nybo J."/>
            <person name="Theobald S."/>
            <person name="Brandl J."/>
            <person name="Frisvad J.C."/>
            <person name="Nielsen K.F."/>
            <person name="Lyhne E.K."/>
            <person name="Kogle M.E."/>
            <person name="Kuo A."/>
            <person name="Riley R."/>
            <person name="Clum A."/>
            <person name="Nolan M."/>
            <person name="Lipzen A."/>
            <person name="Salamov A."/>
            <person name="Henrissat B."/>
            <person name="Wiebenga A."/>
            <person name="De vries R.P."/>
            <person name="Grigoriev I.V."/>
            <person name="Mortensen U.H."/>
            <person name="Andersen M.R."/>
            <person name="Baker S.E."/>
        </authorList>
    </citation>
    <scope>NUCLEOTIDE SEQUENCE</scope>
    <source>
        <strain evidence="1">CBS 122712</strain>
    </source>
</reference>
<dbReference type="GeneID" id="37052485"/>
<evidence type="ECO:0000313" key="2">
    <source>
        <dbReference type="Proteomes" id="UP000246171"/>
    </source>
</evidence>
<protein>
    <submittedName>
        <fullName evidence="1">Uncharacterized protein</fullName>
    </submittedName>
</protein>
<gene>
    <name evidence="1" type="ORF">BO83DRAFT_375687</name>
</gene>